<protein>
    <submittedName>
        <fullName evidence="2">Uncharacterized protein</fullName>
    </submittedName>
</protein>
<feature type="compositionally biased region" description="Pro residues" evidence="1">
    <location>
        <begin position="52"/>
        <end position="63"/>
    </location>
</feature>
<reference evidence="2 3" key="1">
    <citation type="journal article" date="2016" name="Front. Microbiol.">
        <title>Genomic Resource of Rice Seed Associated Bacteria.</title>
        <authorList>
            <person name="Midha S."/>
            <person name="Bansal K."/>
            <person name="Sharma S."/>
            <person name="Kumar N."/>
            <person name="Patil P.P."/>
            <person name="Chaudhry V."/>
            <person name="Patil P.B."/>
        </authorList>
    </citation>
    <scope>NUCLEOTIDE SEQUENCE [LARGE SCALE GENOMIC DNA]</scope>
    <source>
        <strain evidence="2 3">NS184</strain>
    </source>
</reference>
<dbReference type="STRING" id="33881.NS184_13560"/>
<organism evidence="2 3">
    <name type="scientific">Curtobacterium luteum</name>
    <dbReference type="NCBI Taxonomy" id="33881"/>
    <lineage>
        <taxon>Bacteria</taxon>
        <taxon>Bacillati</taxon>
        <taxon>Actinomycetota</taxon>
        <taxon>Actinomycetes</taxon>
        <taxon>Micrococcales</taxon>
        <taxon>Microbacteriaceae</taxon>
        <taxon>Curtobacterium</taxon>
    </lineage>
</organism>
<gene>
    <name evidence="2" type="ORF">NS184_13560</name>
</gene>
<dbReference type="PATRIC" id="fig|33881.3.peg.3126"/>
<sequence>MIRLADRSRYGDLDRVPLGACARRQGYPTWTVTTASTALAVTADRAGRAAPEPLPSSPRSPSP</sequence>
<dbReference type="AlphaFoldDB" id="A0A175RLF0"/>
<proteinExistence type="predicted"/>
<accession>A0A175RLF0</accession>
<feature type="region of interest" description="Disordered" evidence="1">
    <location>
        <begin position="42"/>
        <end position="63"/>
    </location>
</feature>
<evidence type="ECO:0000313" key="2">
    <source>
        <dbReference type="EMBL" id="KTR03639.1"/>
    </source>
</evidence>
<name>A0A175RLF0_9MICO</name>
<evidence type="ECO:0000256" key="1">
    <source>
        <dbReference type="SAM" id="MobiDB-lite"/>
    </source>
</evidence>
<dbReference type="EMBL" id="LDQC01000079">
    <property type="protein sequence ID" value="KTR03639.1"/>
    <property type="molecule type" value="Genomic_DNA"/>
</dbReference>
<dbReference type="Proteomes" id="UP000078252">
    <property type="component" value="Unassembled WGS sequence"/>
</dbReference>
<evidence type="ECO:0000313" key="3">
    <source>
        <dbReference type="Proteomes" id="UP000078252"/>
    </source>
</evidence>
<comment type="caution">
    <text evidence="2">The sequence shown here is derived from an EMBL/GenBank/DDBJ whole genome shotgun (WGS) entry which is preliminary data.</text>
</comment>